<dbReference type="Proteomes" id="UP001295684">
    <property type="component" value="Unassembled WGS sequence"/>
</dbReference>
<dbReference type="SMART" id="SM00028">
    <property type="entry name" value="TPR"/>
    <property type="match status" value="7"/>
</dbReference>
<dbReference type="Gene3D" id="1.25.40.10">
    <property type="entry name" value="Tetratricopeptide repeat domain"/>
    <property type="match status" value="1"/>
</dbReference>
<dbReference type="Pfam" id="PF12895">
    <property type="entry name" value="ANAPC3"/>
    <property type="match status" value="1"/>
</dbReference>
<organism evidence="8 9">
    <name type="scientific">Euplotes crassus</name>
    <dbReference type="NCBI Taxonomy" id="5936"/>
    <lineage>
        <taxon>Eukaryota</taxon>
        <taxon>Sar</taxon>
        <taxon>Alveolata</taxon>
        <taxon>Ciliophora</taxon>
        <taxon>Intramacronucleata</taxon>
        <taxon>Spirotrichea</taxon>
        <taxon>Hypotrichia</taxon>
        <taxon>Euplotida</taxon>
        <taxon>Euplotidae</taxon>
        <taxon>Moneuplotes</taxon>
    </lineage>
</organism>
<keyword evidence="5 7" id="KW-0802">TPR repeat</keyword>
<dbReference type="GO" id="GO:0005680">
    <property type="term" value="C:anaphase-promoting complex"/>
    <property type="evidence" value="ECO:0007669"/>
    <property type="project" value="TreeGrafter"/>
</dbReference>
<evidence type="ECO:0000256" key="7">
    <source>
        <dbReference type="PROSITE-ProRule" id="PRU00339"/>
    </source>
</evidence>
<gene>
    <name evidence="8" type="ORF">ECRASSUSDP1_LOCUS3021</name>
</gene>
<reference evidence="8" key="1">
    <citation type="submission" date="2023-07" db="EMBL/GenBank/DDBJ databases">
        <authorList>
            <consortium name="AG Swart"/>
            <person name="Singh M."/>
            <person name="Singh A."/>
            <person name="Seah K."/>
            <person name="Emmerich C."/>
        </authorList>
    </citation>
    <scope>NUCLEOTIDE SEQUENCE</scope>
    <source>
        <strain evidence="8">DP1</strain>
    </source>
</reference>
<keyword evidence="3" id="KW-0498">Mitosis</keyword>
<evidence type="ECO:0000256" key="3">
    <source>
        <dbReference type="ARBA" id="ARBA00022776"/>
    </source>
</evidence>
<dbReference type="PROSITE" id="PS50005">
    <property type="entry name" value="TPR"/>
    <property type="match status" value="1"/>
</dbReference>
<evidence type="ECO:0000256" key="6">
    <source>
        <dbReference type="ARBA" id="ARBA00023306"/>
    </source>
</evidence>
<dbReference type="SUPFAM" id="SSF48452">
    <property type="entry name" value="TPR-like"/>
    <property type="match status" value="2"/>
</dbReference>
<dbReference type="GO" id="GO:0016567">
    <property type="term" value="P:protein ubiquitination"/>
    <property type="evidence" value="ECO:0007669"/>
    <property type="project" value="TreeGrafter"/>
</dbReference>
<evidence type="ECO:0000256" key="5">
    <source>
        <dbReference type="ARBA" id="ARBA00022803"/>
    </source>
</evidence>
<evidence type="ECO:0000256" key="1">
    <source>
        <dbReference type="ARBA" id="ARBA00022618"/>
    </source>
</evidence>
<dbReference type="GO" id="GO:0051301">
    <property type="term" value="P:cell division"/>
    <property type="evidence" value="ECO:0007669"/>
    <property type="project" value="UniProtKB-KW"/>
</dbReference>
<protein>
    <recommendedName>
        <fullName evidence="10">Anaphase-promoting complex subunit 6</fullName>
    </recommendedName>
</protein>
<feature type="repeat" description="TPR" evidence="7">
    <location>
        <begin position="537"/>
        <end position="570"/>
    </location>
</feature>
<dbReference type="GO" id="GO:0031145">
    <property type="term" value="P:anaphase-promoting complex-dependent catabolic process"/>
    <property type="evidence" value="ECO:0007669"/>
    <property type="project" value="TreeGrafter"/>
</dbReference>
<dbReference type="Pfam" id="PF13181">
    <property type="entry name" value="TPR_8"/>
    <property type="match status" value="1"/>
</dbReference>
<dbReference type="PANTHER" id="PTHR12558:SF9">
    <property type="entry name" value="CELL DIVISION CYCLE PROTEIN 16 HOMOLOG"/>
    <property type="match status" value="1"/>
</dbReference>
<evidence type="ECO:0000256" key="4">
    <source>
        <dbReference type="ARBA" id="ARBA00022786"/>
    </source>
</evidence>
<evidence type="ECO:0000256" key="2">
    <source>
        <dbReference type="ARBA" id="ARBA00022737"/>
    </source>
</evidence>
<keyword evidence="1" id="KW-0132">Cell division</keyword>
<accession>A0AAD1X5M8</accession>
<keyword evidence="4" id="KW-0833">Ubl conjugation pathway</keyword>
<keyword evidence="2" id="KW-0677">Repeat</keyword>
<dbReference type="InterPro" id="IPR019734">
    <property type="entry name" value="TPR_rpt"/>
</dbReference>
<evidence type="ECO:0000313" key="8">
    <source>
        <dbReference type="EMBL" id="CAI2361709.1"/>
    </source>
</evidence>
<dbReference type="InterPro" id="IPR011990">
    <property type="entry name" value="TPR-like_helical_dom_sf"/>
</dbReference>
<keyword evidence="9" id="KW-1185">Reference proteome</keyword>
<dbReference type="EMBL" id="CAMPGE010002894">
    <property type="protein sequence ID" value="CAI2361709.1"/>
    <property type="molecule type" value="Genomic_DNA"/>
</dbReference>
<name>A0AAD1X5M8_EUPCR</name>
<evidence type="ECO:0008006" key="10">
    <source>
        <dbReference type="Google" id="ProtNLM"/>
    </source>
</evidence>
<comment type="caution">
    <text evidence="8">The sequence shown here is derived from an EMBL/GenBank/DDBJ whole genome shotgun (WGS) entry which is preliminary data.</text>
</comment>
<dbReference type="PANTHER" id="PTHR12558">
    <property type="entry name" value="CELL DIVISION CYCLE 16,23,27"/>
    <property type="match status" value="1"/>
</dbReference>
<keyword evidence="6" id="KW-0131">Cell cycle</keyword>
<evidence type="ECO:0000313" key="9">
    <source>
        <dbReference type="Proteomes" id="UP001295684"/>
    </source>
</evidence>
<dbReference type="AlphaFoldDB" id="A0AAD1X5M8"/>
<proteinExistence type="predicted"/>
<sequence length="632" mass="73681">MNKDPPANASPNPFEMVNSYSQNYSHCNFVKKLTDHQLLDKLKNSVNQAITHKNYVNAIFYADKLISLSIDGSDCYKEAIYDLANICYLDRQYSRCIQLIEKHGCSLNKKHPYSVFTEKCQILAAQAMLDSNKIEDCIEVLQIGIKEMNKDPNEDYPDGQKYYQSFRHLLLGKALETQEKNFHVIESYKKALEWNPENFEAFDRLFGNYLLTQEEKKYFLADVNFTEDNLWLSDYYILRIYGEVGQVLEGKVALSQDEPCIKISNTEHFSDEPNEENPKNQHLTFIVPASSQDHENISDREWKDLSNLKSQEENHPPILEILKQNNNSYMMLLEAEKLYHKRNPSEAYEILKAIFDEDLYFFSAIPLYIAIMTELRKVSELYMLAHNLVCSSSGSAISWYAVGAYYYLIKKYDVSRQYFKKSSKIDQYFAPSWIALGHSYALNEEADLAMSVYRTTARLFPGCHQANQCIGMEYFRLGNSPIALISFNQALKIYDNDAFLHNEKGIVLFREKKYDQAEQSFFTAYTLAEDKNSKNFEAILMNFGHCQRKLKRYDEAIMYYEKCLHIDQENADTFGAIGFTYHLKQDFRTAMNYYNKANFLNYNDQFIQKMIECVLEDLSQVPIEDFIQEAGV</sequence>
<dbReference type="GO" id="GO:0045842">
    <property type="term" value="P:positive regulation of mitotic metaphase/anaphase transition"/>
    <property type="evidence" value="ECO:0007669"/>
    <property type="project" value="TreeGrafter"/>
</dbReference>
<dbReference type="GO" id="GO:0005737">
    <property type="term" value="C:cytoplasm"/>
    <property type="evidence" value="ECO:0007669"/>
    <property type="project" value="TreeGrafter"/>
</dbReference>